<dbReference type="PANTHER" id="PTHR30543">
    <property type="entry name" value="CHROMATE REDUCTASE"/>
    <property type="match status" value="1"/>
</dbReference>
<dbReference type="EC" id="1.-.-.-" evidence="3"/>
<gene>
    <name evidence="3" type="ORF">ACFOX0_27060</name>
</gene>
<reference evidence="4" key="1">
    <citation type="journal article" date="2019" name="Int. J. Syst. Evol. Microbiol.">
        <title>The Global Catalogue of Microorganisms (GCM) 10K type strain sequencing project: providing services to taxonomists for standard genome sequencing and annotation.</title>
        <authorList>
            <consortium name="The Broad Institute Genomics Platform"/>
            <consortium name="The Broad Institute Genome Sequencing Center for Infectious Disease"/>
            <person name="Wu L."/>
            <person name="Ma J."/>
        </authorList>
    </citation>
    <scope>NUCLEOTIDE SEQUENCE [LARGE SCALE GENOMIC DNA]</scope>
    <source>
        <strain evidence="4">2902at01</strain>
    </source>
</reference>
<evidence type="ECO:0000256" key="1">
    <source>
        <dbReference type="SAM" id="MobiDB-lite"/>
    </source>
</evidence>
<dbReference type="InterPro" id="IPR029039">
    <property type="entry name" value="Flavoprotein-like_sf"/>
</dbReference>
<feature type="region of interest" description="Disordered" evidence="1">
    <location>
        <begin position="1"/>
        <end position="27"/>
    </location>
</feature>
<organism evidence="3 4">
    <name type="scientific">Micromonospora zhanjiangensis</name>
    <dbReference type="NCBI Taxonomy" id="1522057"/>
    <lineage>
        <taxon>Bacteria</taxon>
        <taxon>Bacillati</taxon>
        <taxon>Actinomycetota</taxon>
        <taxon>Actinomycetes</taxon>
        <taxon>Micromonosporales</taxon>
        <taxon>Micromonosporaceae</taxon>
        <taxon>Micromonospora</taxon>
    </lineage>
</organism>
<dbReference type="SUPFAM" id="SSF52218">
    <property type="entry name" value="Flavoproteins"/>
    <property type="match status" value="1"/>
</dbReference>
<dbReference type="EMBL" id="JBHSBN010000026">
    <property type="protein sequence ID" value="MFC4109579.1"/>
    <property type="molecule type" value="Genomic_DNA"/>
</dbReference>
<evidence type="ECO:0000313" key="3">
    <source>
        <dbReference type="EMBL" id="MFC4109579.1"/>
    </source>
</evidence>
<accession>A0ABV8KTU8</accession>
<dbReference type="InterPro" id="IPR050712">
    <property type="entry name" value="NAD(P)H-dep_reductase"/>
</dbReference>
<name>A0ABV8KTU8_9ACTN</name>
<comment type="caution">
    <text evidence="3">The sequence shown here is derived from an EMBL/GenBank/DDBJ whole genome shotgun (WGS) entry which is preliminary data.</text>
</comment>
<keyword evidence="4" id="KW-1185">Reference proteome</keyword>
<evidence type="ECO:0000313" key="4">
    <source>
        <dbReference type="Proteomes" id="UP001595868"/>
    </source>
</evidence>
<dbReference type="RefSeq" id="WP_377551104.1">
    <property type="nucleotide sequence ID" value="NZ_JBHSBN010000026.1"/>
</dbReference>
<dbReference type="Pfam" id="PF03358">
    <property type="entry name" value="FMN_red"/>
    <property type="match status" value="1"/>
</dbReference>
<dbReference type="GO" id="GO:0016491">
    <property type="term" value="F:oxidoreductase activity"/>
    <property type="evidence" value="ECO:0007669"/>
    <property type="project" value="UniProtKB-KW"/>
</dbReference>
<protein>
    <submittedName>
        <fullName evidence="3">NADPH-dependent FMN reductase</fullName>
        <ecNumber evidence="3">1.-.-.-</ecNumber>
    </submittedName>
</protein>
<dbReference type="InterPro" id="IPR005025">
    <property type="entry name" value="FMN_Rdtase-like_dom"/>
</dbReference>
<proteinExistence type="predicted"/>
<feature type="domain" description="NADPH-dependent FMN reductase-like" evidence="2">
    <location>
        <begin position="30"/>
        <end position="161"/>
    </location>
</feature>
<dbReference type="Gene3D" id="3.40.50.360">
    <property type="match status" value="1"/>
</dbReference>
<evidence type="ECO:0000259" key="2">
    <source>
        <dbReference type="Pfam" id="PF03358"/>
    </source>
</evidence>
<dbReference type="Proteomes" id="UP001595868">
    <property type="component" value="Unassembled WGS sequence"/>
</dbReference>
<keyword evidence="3" id="KW-0560">Oxidoreductase</keyword>
<dbReference type="PANTHER" id="PTHR30543:SF21">
    <property type="entry name" value="NAD(P)H-DEPENDENT FMN REDUCTASE LOT6"/>
    <property type="match status" value="1"/>
</dbReference>
<sequence>MSTGSNAPHGLPAVVRVDPGTDREPGSPVSVLLVSGSTRPDSTNSAALRTVAALAPAGVRTVLYDGLADLPAFNPDDDREGVRLPPAVARLRRQIEAADGVLFSTPEYAGTLPGSFKNLLDWTVGGGQLDGKPVASLQVAAPGRGGGAQATLVTVLDYVNAARHDAPPLRVYVPRDSVGPDGLVGDPDLRAALTRALADFLARLA</sequence>